<keyword evidence="2" id="KW-0732">Signal</keyword>
<name>A0A9X1QP33_9CORY</name>
<comment type="caution">
    <text evidence="3">The sequence shown here is derived from an EMBL/GenBank/DDBJ whole genome shotgun (WGS) entry which is preliminary data.</text>
</comment>
<evidence type="ECO:0000256" key="2">
    <source>
        <dbReference type="SAM" id="SignalP"/>
    </source>
</evidence>
<accession>A0A9X1QP33</accession>
<proteinExistence type="predicted"/>
<feature type="signal peptide" evidence="2">
    <location>
        <begin position="1"/>
        <end position="32"/>
    </location>
</feature>
<protein>
    <submittedName>
        <fullName evidence="3">Uncharacterized protein</fullName>
    </submittedName>
</protein>
<keyword evidence="4" id="KW-1185">Reference proteome</keyword>
<feature type="chain" id="PRO_5040926175" evidence="2">
    <location>
        <begin position="33"/>
        <end position="226"/>
    </location>
</feature>
<dbReference type="PROSITE" id="PS51257">
    <property type="entry name" value="PROKAR_LIPOPROTEIN"/>
    <property type="match status" value="1"/>
</dbReference>
<sequence length="226" mass="23572">MEQRGSSQQRPRRTRVLLAGALGLSLLGSGLAGCQPQQGDHRTAPLNEEQSQSSSALPQPTLSSPAPGGGSDSPNPTVGASQDSASSGGGQGGQSGQSGQRGTTAPVTQHLEPGFYSFPIYDGALNCEVGTSSAPFADCWADFTTTWKEHSGDHRQVKRAQFFTGPARIEVTGDAEHPQRAYTPVQAGGSVAVGSVIVSWPSPDEITLTPNGRDMFRIGPDYYSAN</sequence>
<evidence type="ECO:0000313" key="3">
    <source>
        <dbReference type="EMBL" id="MCF4005605.1"/>
    </source>
</evidence>
<feature type="compositionally biased region" description="Gly residues" evidence="1">
    <location>
        <begin position="87"/>
        <end position="96"/>
    </location>
</feature>
<feature type="compositionally biased region" description="Low complexity" evidence="1">
    <location>
        <begin position="72"/>
        <end position="86"/>
    </location>
</feature>
<evidence type="ECO:0000313" key="4">
    <source>
        <dbReference type="Proteomes" id="UP001139336"/>
    </source>
</evidence>
<dbReference type="AlphaFoldDB" id="A0A9X1QP33"/>
<reference evidence="3" key="1">
    <citation type="submission" date="2022-01" db="EMBL/GenBank/DDBJ databases">
        <title>Corynebacterium sp. nov isolated from isolated from the feces of the greater white-fronted geese (Anser albifrons) at Poyang Lake, PR China.</title>
        <authorList>
            <person name="Liu Q."/>
        </authorList>
    </citation>
    <scope>NUCLEOTIDE SEQUENCE</scope>
    <source>
        <strain evidence="3">JCM 32435</strain>
    </source>
</reference>
<gene>
    <name evidence="3" type="ORF">L1O03_00185</name>
</gene>
<organism evidence="3 4">
    <name type="scientific">Corynebacterium uropygiale</name>
    <dbReference type="NCBI Taxonomy" id="1775911"/>
    <lineage>
        <taxon>Bacteria</taxon>
        <taxon>Bacillati</taxon>
        <taxon>Actinomycetota</taxon>
        <taxon>Actinomycetes</taxon>
        <taxon>Mycobacteriales</taxon>
        <taxon>Corynebacteriaceae</taxon>
        <taxon>Corynebacterium</taxon>
    </lineage>
</organism>
<dbReference type="EMBL" id="JAKGSI010000001">
    <property type="protein sequence ID" value="MCF4005605.1"/>
    <property type="molecule type" value="Genomic_DNA"/>
</dbReference>
<dbReference type="RefSeq" id="WP_236117419.1">
    <property type="nucleotide sequence ID" value="NZ_JAKGSI010000001.1"/>
</dbReference>
<evidence type="ECO:0000256" key="1">
    <source>
        <dbReference type="SAM" id="MobiDB-lite"/>
    </source>
</evidence>
<feature type="region of interest" description="Disordered" evidence="1">
    <location>
        <begin position="28"/>
        <end position="107"/>
    </location>
</feature>
<feature type="compositionally biased region" description="Polar residues" evidence="1">
    <location>
        <begin position="48"/>
        <end position="62"/>
    </location>
</feature>
<dbReference type="Proteomes" id="UP001139336">
    <property type="component" value="Unassembled WGS sequence"/>
</dbReference>